<dbReference type="GO" id="GO:0030420">
    <property type="term" value="P:establishment of competence for transformation"/>
    <property type="evidence" value="ECO:0007669"/>
    <property type="project" value="InterPro"/>
</dbReference>
<gene>
    <name evidence="1" type="ORF">DRW41_17390</name>
</gene>
<reference evidence="1 2" key="1">
    <citation type="submission" date="2018-07" db="EMBL/GenBank/DDBJ databases">
        <title>Bacillus sp. YLB-04 draft genome sequence.</title>
        <authorList>
            <person name="Yu L."/>
            <person name="Tang X."/>
        </authorList>
    </citation>
    <scope>NUCLEOTIDE SEQUENCE [LARGE SCALE GENOMIC DNA]</scope>
    <source>
        <strain evidence="1 2">YLB-04</strain>
    </source>
</reference>
<dbReference type="EMBL" id="QNQT01000009">
    <property type="protein sequence ID" value="RDU35513.1"/>
    <property type="molecule type" value="Genomic_DNA"/>
</dbReference>
<keyword evidence="2" id="KW-1185">Reference proteome</keyword>
<evidence type="ECO:0000313" key="1">
    <source>
        <dbReference type="EMBL" id="RDU35513.1"/>
    </source>
</evidence>
<organism evidence="1 2">
    <name type="scientific">Neobacillus piezotolerans</name>
    <dbReference type="NCBI Taxonomy" id="2259171"/>
    <lineage>
        <taxon>Bacteria</taxon>
        <taxon>Bacillati</taxon>
        <taxon>Bacillota</taxon>
        <taxon>Bacilli</taxon>
        <taxon>Bacillales</taxon>
        <taxon>Bacillaceae</taxon>
        <taxon>Neobacillus</taxon>
    </lineage>
</organism>
<proteinExistence type="predicted"/>
<dbReference type="OrthoDB" id="2417337at2"/>
<sequence>MRQRQIEEYEINPCTMFIKPFMYGTKVYSQIAEIDDEYLSPFKPIEIIKKSCEYFGSSFEGRKEGTRQLIGITHKVPIVIDPTNFIYFFPTTSPNRPECIWISHEHVLHHTRTSTEDTLVTFRNKLSYPFPISYSSFENQLLRTALLRTKLMQRIEHMERKSFYFQKSKMMEASEQHREYGQFIDYRNRG</sequence>
<dbReference type="Pfam" id="PF06338">
    <property type="entry name" value="ComK"/>
    <property type="match status" value="1"/>
</dbReference>
<dbReference type="InterPro" id="IPR010461">
    <property type="entry name" value="ComK"/>
</dbReference>
<dbReference type="AlphaFoldDB" id="A0A3D8GM58"/>
<dbReference type="PIRSF" id="PIRSF011560">
    <property type="entry name" value="ComK"/>
    <property type="match status" value="1"/>
</dbReference>
<dbReference type="RefSeq" id="WP_115453297.1">
    <property type="nucleotide sequence ID" value="NZ_QNQT01000009.1"/>
</dbReference>
<accession>A0A3D8GM58</accession>
<comment type="caution">
    <text evidence="1">The sequence shown here is derived from an EMBL/GenBank/DDBJ whole genome shotgun (WGS) entry which is preliminary data.</text>
</comment>
<name>A0A3D8GM58_9BACI</name>
<dbReference type="Proteomes" id="UP000257144">
    <property type="component" value="Unassembled WGS sequence"/>
</dbReference>
<evidence type="ECO:0000313" key="2">
    <source>
        <dbReference type="Proteomes" id="UP000257144"/>
    </source>
</evidence>
<protein>
    <submittedName>
        <fullName evidence="1">Transcriptional regulator</fullName>
    </submittedName>
</protein>